<feature type="region of interest" description="Disordered" evidence="1">
    <location>
        <begin position="283"/>
        <end position="304"/>
    </location>
</feature>
<feature type="region of interest" description="Disordered" evidence="1">
    <location>
        <begin position="230"/>
        <end position="254"/>
    </location>
</feature>
<keyword evidence="3" id="KW-1185">Reference proteome</keyword>
<comment type="caution">
    <text evidence="2">The sequence shown here is derived from an EMBL/GenBank/DDBJ whole genome shotgun (WGS) entry which is preliminary data.</text>
</comment>
<dbReference type="EMBL" id="VSWD01000005">
    <property type="protein sequence ID" value="KAK3101835.1"/>
    <property type="molecule type" value="Genomic_DNA"/>
</dbReference>
<organism evidence="2 3">
    <name type="scientific">Pinctada imbricata</name>
    <name type="common">Atlantic pearl-oyster</name>
    <name type="synonym">Pinctada martensii</name>
    <dbReference type="NCBI Taxonomy" id="66713"/>
    <lineage>
        <taxon>Eukaryota</taxon>
        <taxon>Metazoa</taxon>
        <taxon>Spiralia</taxon>
        <taxon>Lophotrochozoa</taxon>
        <taxon>Mollusca</taxon>
        <taxon>Bivalvia</taxon>
        <taxon>Autobranchia</taxon>
        <taxon>Pteriomorphia</taxon>
        <taxon>Pterioida</taxon>
        <taxon>Pterioidea</taxon>
        <taxon>Pteriidae</taxon>
        <taxon>Pinctada</taxon>
    </lineage>
</organism>
<accession>A0AA89BYX5</accession>
<evidence type="ECO:0000256" key="1">
    <source>
        <dbReference type="SAM" id="MobiDB-lite"/>
    </source>
</evidence>
<reference evidence="2" key="1">
    <citation type="submission" date="2019-08" db="EMBL/GenBank/DDBJ databases">
        <title>The improved chromosome-level genome for the pearl oyster Pinctada fucata martensii using PacBio sequencing and Hi-C.</title>
        <authorList>
            <person name="Zheng Z."/>
        </authorList>
    </citation>
    <scope>NUCLEOTIDE SEQUENCE</scope>
    <source>
        <strain evidence="2">ZZ-2019</strain>
        <tissue evidence="2">Adductor muscle</tissue>
    </source>
</reference>
<feature type="compositionally biased region" description="Polar residues" evidence="1">
    <location>
        <begin position="241"/>
        <end position="252"/>
    </location>
</feature>
<dbReference type="Proteomes" id="UP001186944">
    <property type="component" value="Unassembled WGS sequence"/>
</dbReference>
<proteinExistence type="predicted"/>
<feature type="compositionally biased region" description="Polar residues" evidence="1">
    <location>
        <begin position="53"/>
        <end position="64"/>
    </location>
</feature>
<protein>
    <submittedName>
        <fullName evidence="2">Uncharacterized protein</fullName>
    </submittedName>
</protein>
<evidence type="ECO:0000313" key="3">
    <source>
        <dbReference type="Proteomes" id="UP001186944"/>
    </source>
</evidence>
<gene>
    <name evidence="2" type="ORF">FSP39_006718</name>
</gene>
<name>A0AA89BYX5_PINIB</name>
<feature type="region of interest" description="Disordered" evidence="1">
    <location>
        <begin position="1"/>
        <end position="69"/>
    </location>
</feature>
<evidence type="ECO:0000313" key="2">
    <source>
        <dbReference type="EMBL" id="KAK3101835.1"/>
    </source>
</evidence>
<dbReference type="AlphaFoldDB" id="A0AA89BYX5"/>
<feature type="region of interest" description="Disordered" evidence="1">
    <location>
        <begin position="187"/>
        <end position="211"/>
    </location>
</feature>
<sequence length="402" mass="45274">MGKYEFGPAKPTDTRTMDRPFSNLSWREKDLANLARKSKSREGCKSGSLIRSRPSSYKSDMIGQSMSRHSSISHLSASEKLMMESDRPRLLSREYTTDRKLKVSPPASEVSSTRRQVTVEIKVDGDETDRGIEELQSRLAEHQIDSFGDEISVTEHIHPTPGPEVKRTQFVESVEKVPLRLFNRYNSAGSSRSSASRQLPDKSRLNSARSYGSSHITGFSYYSKSSVRTNQSKRSVHSPHAITTGNTRSVTVGPNCDLDSLVEKASPRDISKNVHHRSAWYHVPGRYSTPDKPYPPKRSQKTTEARDLEHRLTPTHKYTPGYYITRKPPSSKSRHINHKMTGENRIPHNIHPFGMTVKSIGPVISNGYYSNNPNDYVMNGDLDVEPGNQNTTVKFKEAVVVD</sequence>
<feature type="compositionally biased region" description="Low complexity" evidence="1">
    <location>
        <begin position="187"/>
        <end position="197"/>
    </location>
</feature>